<dbReference type="InterPro" id="IPR053151">
    <property type="entry name" value="RNase_H-like"/>
</dbReference>
<keyword evidence="3" id="KW-1185">Reference proteome</keyword>
<dbReference type="EMBL" id="RDQH01000133">
    <property type="protein sequence ID" value="RXI09885.1"/>
    <property type="molecule type" value="Genomic_DNA"/>
</dbReference>
<evidence type="ECO:0000313" key="3">
    <source>
        <dbReference type="Proteomes" id="UP000290289"/>
    </source>
</evidence>
<dbReference type="InterPro" id="IPR012337">
    <property type="entry name" value="RNaseH-like_sf"/>
</dbReference>
<evidence type="ECO:0000313" key="2">
    <source>
        <dbReference type="EMBL" id="RXI09885.1"/>
    </source>
</evidence>
<feature type="domain" description="RNase H type-1" evidence="1">
    <location>
        <begin position="5"/>
        <end position="87"/>
    </location>
</feature>
<protein>
    <recommendedName>
        <fullName evidence="1">RNase H type-1 domain-containing protein</fullName>
    </recommendedName>
</protein>
<sequence length="109" mass="11907">MGVGSVIQAELWAVLAGVRLAQQLGVHRLVVESDSSQAVTLIGNHSGSLSDMGLLAEDVTYRLLHTTEFLHTPRTCNGVARRLARFALSIGNELVWIEEPPNFIQDLLD</sequence>
<accession>A0A498KW27</accession>
<evidence type="ECO:0000259" key="1">
    <source>
        <dbReference type="Pfam" id="PF13456"/>
    </source>
</evidence>
<dbReference type="AlphaFoldDB" id="A0A498KW27"/>
<proteinExistence type="predicted"/>
<name>A0A498KW27_MALDO</name>
<dbReference type="SUPFAM" id="SSF53098">
    <property type="entry name" value="Ribonuclease H-like"/>
    <property type="match status" value="1"/>
</dbReference>
<dbReference type="PANTHER" id="PTHR47723">
    <property type="entry name" value="OS05G0353850 PROTEIN"/>
    <property type="match status" value="1"/>
</dbReference>
<organism evidence="2 3">
    <name type="scientific">Malus domestica</name>
    <name type="common">Apple</name>
    <name type="synonym">Pyrus malus</name>
    <dbReference type="NCBI Taxonomy" id="3750"/>
    <lineage>
        <taxon>Eukaryota</taxon>
        <taxon>Viridiplantae</taxon>
        <taxon>Streptophyta</taxon>
        <taxon>Embryophyta</taxon>
        <taxon>Tracheophyta</taxon>
        <taxon>Spermatophyta</taxon>
        <taxon>Magnoliopsida</taxon>
        <taxon>eudicotyledons</taxon>
        <taxon>Gunneridae</taxon>
        <taxon>Pentapetalae</taxon>
        <taxon>rosids</taxon>
        <taxon>fabids</taxon>
        <taxon>Rosales</taxon>
        <taxon>Rosaceae</taxon>
        <taxon>Amygdaloideae</taxon>
        <taxon>Maleae</taxon>
        <taxon>Malus</taxon>
    </lineage>
</organism>
<dbReference type="Gene3D" id="3.30.420.10">
    <property type="entry name" value="Ribonuclease H-like superfamily/Ribonuclease H"/>
    <property type="match status" value="1"/>
</dbReference>
<dbReference type="InterPro" id="IPR002156">
    <property type="entry name" value="RNaseH_domain"/>
</dbReference>
<dbReference type="InterPro" id="IPR044730">
    <property type="entry name" value="RNase_H-like_dom_plant"/>
</dbReference>
<comment type="caution">
    <text evidence="2">The sequence shown here is derived from an EMBL/GenBank/DDBJ whole genome shotgun (WGS) entry which is preliminary data.</text>
</comment>
<dbReference type="CDD" id="cd06222">
    <property type="entry name" value="RNase_H_like"/>
    <property type="match status" value="1"/>
</dbReference>
<gene>
    <name evidence="2" type="ORF">DVH24_027492</name>
</gene>
<dbReference type="Pfam" id="PF13456">
    <property type="entry name" value="RVT_3"/>
    <property type="match status" value="1"/>
</dbReference>
<dbReference type="GO" id="GO:0004523">
    <property type="term" value="F:RNA-DNA hybrid ribonuclease activity"/>
    <property type="evidence" value="ECO:0007669"/>
    <property type="project" value="InterPro"/>
</dbReference>
<dbReference type="GO" id="GO:0003676">
    <property type="term" value="F:nucleic acid binding"/>
    <property type="evidence" value="ECO:0007669"/>
    <property type="project" value="InterPro"/>
</dbReference>
<dbReference type="Proteomes" id="UP000290289">
    <property type="component" value="Unassembled WGS sequence"/>
</dbReference>
<reference evidence="2 3" key="1">
    <citation type="submission" date="2018-10" db="EMBL/GenBank/DDBJ databases">
        <title>A high-quality apple genome assembly.</title>
        <authorList>
            <person name="Hu J."/>
        </authorList>
    </citation>
    <scope>NUCLEOTIDE SEQUENCE [LARGE SCALE GENOMIC DNA]</scope>
    <source>
        <strain evidence="3">cv. HFTH1</strain>
        <tissue evidence="2">Young leaf</tissue>
    </source>
</reference>
<dbReference type="PANTHER" id="PTHR47723:SF19">
    <property type="entry name" value="POLYNUCLEOTIDYL TRANSFERASE, RIBONUCLEASE H-LIKE SUPERFAMILY PROTEIN"/>
    <property type="match status" value="1"/>
</dbReference>
<dbReference type="InterPro" id="IPR036397">
    <property type="entry name" value="RNaseH_sf"/>
</dbReference>